<evidence type="ECO:0000256" key="8">
    <source>
        <dbReference type="ARBA" id="ARBA00023170"/>
    </source>
</evidence>
<feature type="domain" description="NR LBD" evidence="11">
    <location>
        <begin position="292"/>
        <end position="518"/>
    </location>
</feature>
<dbReference type="PRINTS" id="PR00398">
    <property type="entry name" value="STRDHORMONER"/>
</dbReference>
<keyword evidence="4" id="KW-0862">Zinc</keyword>
<dbReference type="SUPFAM" id="SSF57716">
    <property type="entry name" value="Glucocorticoid receptor-like (DNA-binding domain)"/>
    <property type="match status" value="1"/>
</dbReference>
<keyword evidence="3" id="KW-0863">Zinc-finger</keyword>
<dbReference type="Proteomes" id="UP000095283">
    <property type="component" value="Unplaced"/>
</dbReference>
<dbReference type="PROSITE" id="PS51843">
    <property type="entry name" value="NR_LBD"/>
    <property type="match status" value="1"/>
</dbReference>
<dbReference type="GO" id="GO:0009888">
    <property type="term" value="P:tissue development"/>
    <property type="evidence" value="ECO:0007669"/>
    <property type="project" value="TreeGrafter"/>
</dbReference>
<dbReference type="Pfam" id="PF00105">
    <property type="entry name" value="zf-C4"/>
    <property type="match status" value="1"/>
</dbReference>
<evidence type="ECO:0000256" key="9">
    <source>
        <dbReference type="ARBA" id="ARBA00023242"/>
    </source>
</evidence>
<dbReference type="AlphaFoldDB" id="A0A1I7XV39"/>
<dbReference type="InterPro" id="IPR016355">
    <property type="entry name" value="NR5-like"/>
</dbReference>
<keyword evidence="2" id="KW-0479">Metal-binding</keyword>
<dbReference type="InterPro" id="IPR013088">
    <property type="entry name" value="Znf_NHR/GATA"/>
</dbReference>
<dbReference type="InterPro" id="IPR001723">
    <property type="entry name" value="Nuclear_hrmn_rcpt"/>
</dbReference>
<dbReference type="PROSITE" id="PS00031">
    <property type="entry name" value="NUCLEAR_REC_DBD_1"/>
    <property type="match status" value="1"/>
</dbReference>
<evidence type="ECO:0000256" key="3">
    <source>
        <dbReference type="ARBA" id="ARBA00022771"/>
    </source>
</evidence>
<dbReference type="GO" id="GO:0004879">
    <property type="term" value="F:nuclear receptor activity"/>
    <property type="evidence" value="ECO:0007669"/>
    <property type="project" value="InterPro"/>
</dbReference>
<protein>
    <submittedName>
        <fullName evidence="13">Nuclear receptor domain-containing protein</fullName>
    </submittedName>
</protein>
<dbReference type="InterPro" id="IPR001628">
    <property type="entry name" value="Znf_hrmn_rcpt"/>
</dbReference>
<accession>A0A1I7XV39</accession>
<dbReference type="PANTHER" id="PTHR24086">
    <property type="entry name" value="NUCLEAR RECEPTOR SUBFAMILY 5 GROUP A"/>
    <property type="match status" value="1"/>
</dbReference>
<evidence type="ECO:0000256" key="2">
    <source>
        <dbReference type="ARBA" id="ARBA00022723"/>
    </source>
</evidence>
<evidence type="ECO:0000256" key="4">
    <source>
        <dbReference type="ARBA" id="ARBA00022833"/>
    </source>
</evidence>
<evidence type="ECO:0000259" key="11">
    <source>
        <dbReference type="PROSITE" id="PS51843"/>
    </source>
</evidence>
<keyword evidence="8" id="KW-0675">Receptor</keyword>
<evidence type="ECO:0000313" key="12">
    <source>
        <dbReference type="Proteomes" id="UP000095283"/>
    </source>
</evidence>
<dbReference type="CDD" id="cd07167">
    <property type="entry name" value="NR_DBD_Lrh-1_like"/>
    <property type="match status" value="1"/>
</dbReference>
<dbReference type="SUPFAM" id="SSF48508">
    <property type="entry name" value="Nuclear receptor ligand-binding domain"/>
    <property type="match status" value="1"/>
</dbReference>
<dbReference type="GO" id="GO:0009755">
    <property type="term" value="P:hormone-mediated signaling pathway"/>
    <property type="evidence" value="ECO:0007669"/>
    <property type="project" value="TreeGrafter"/>
</dbReference>
<dbReference type="SMART" id="SM00399">
    <property type="entry name" value="ZnF_C4"/>
    <property type="match status" value="1"/>
</dbReference>
<reference evidence="13" key="1">
    <citation type="submission" date="2016-11" db="UniProtKB">
        <authorList>
            <consortium name="WormBaseParasite"/>
        </authorList>
    </citation>
    <scope>IDENTIFICATION</scope>
</reference>
<organism evidence="12 13">
    <name type="scientific">Heterorhabditis bacteriophora</name>
    <name type="common">Entomopathogenic nematode worm</name>
    <dbReference type="NCBI Taxonomy" id="37862"/>
    <lineage>
        <taxon>Eukaryota</taxon>
        <taxon>Metazoa</taxon>
        <taxon>Ecdysozoa</taxon>
        <taxon>Nematoda</taxon>
        <taxon>Chromadorea</taxon>
        <taxon>Rhabditida</taxon>
        <taxon>Rhabditina</taxon>
        <taxon>Rhabditomorpha</taxon>
        <taxon>Strongyloidea</taxon>
        <taxon>Heterorhabditidae</taxon>
        <taxon>Heterorhabditis</taxon>
    </lineage>
</organism>
<evidence type="ECO:0000256" key="1">
    <source>
        <dbReference type="ARBA" id="ARBA00004123"/>
    </source>
</evidence>
<dbReference type="FunFam" id="3.30.50.10:FF:000006">
    <property type="entry name" value="Nuclear receptor subfamily 5 group A member"/>
    <property type="match status" value="1"/>
</dbReference>
<evidence type="ECO:0000313" key="13">
    <source>
        <dbReference type="WBParaSite" id="Hba_21624"/>
    </source>
</evidence>
<keyword evidence="9" id="KW-0539">Nucleus</keyword>
<dbReference type="Gene3D" id="3.30.50.10">
    <property type="entry name" value="Erythroid Transcription Factor GATA-1, subunit A"/>
    <property type="match status" value="1"/>
</dbReference>
<dbReference type="InterPro" id="IPR000536">
    <property type="entry name" value="Nucl_hrmn_rcpt_lig-bd"/>
</dbReference>
<dbReference type="GO" id="GO:0000978">
    <property type="term" value="F:RNA polymerase II cis-regulatory region sequence-specific DNA binding"/>
    <property type="evidence" value="ECO:0007669"/>
    <property type="project" value="TreeGrafter"/>
</dbReference>
<dbReference type="GO" id="GO:0008270">
    <property type="term" value="F:zinc ion binding"/>
    <property type="evidence" value="ECO:0007669"/>
    <property type="project" value="UniProtKB-KW"/>
</dbReference>
<dbReference type="Gene3D" id="1.10.565.10">
    <property type="entry name" value="Retinoid X Receptor"/>
    <property type="match status" value="1"/>
</dbReference>
<evidence type="ECO:0000259" key="10">
    <source>
        <dbReference type="PROSITE" id="PS51030"/>
    </source>
</evidence>
<dbReference type="PRINTS" id="PR00047">
    <property type="entry name" value="STROIDFINGER"/>
</dbReference>
<evidence type="ECO:0000256" key="5">
    <source>
        <dbReference type="ARBA" id="ARBA00023015"/>
    </source>
</evidence>
<name>A0A1I7XV39_HETBA</name>
<keyword evidence="12" id="KW-1185">Reference proteome</keyword>
<dbReference type="PROSITE" id="PS51030">
    <property type="entry name" value="NUCLEAR_REC_DBD_2"/>
    <property type="match status" value="1"/>
</dbReference>
<dbReference type="WBParaSite" id="Hba_21624">
    <property type="protein sequence ID" value="Hba_21624"/>
    <property type="gene ID" value="Hba_21624"/>
</dbReference>
<sequence length="518" mass="58140">MVGVESALKPAVLDSEACPVCGDRVSGYHYGLLTCESCKGFFKRTVQNKKSYQCSAESSCHVDKACRKRCPRCRFAKCIEKGMKIEAVREDRMRGGRNKFGSYYKRDRAQRMQRIALKNVPAQSGTYYGSHPSSIDQQVTSSTAVQSTNTQYFNNSAKIKREFDSILQSPILSCNNSPTNQSFITHRPNPYLTDSESLAVILGSSIDQSFPVYPTVKPEPFEYTEHLVQQPLLEYSAFHTPVSYASMVPMGVVPLQRNNTNSGANSNRSSPVLPVCPTPTKKTIDNVFYKSAVLTIMHESLPEDSRIFSLLRKIDKLDPFTYCVSAVEENLNQLVTWAKSAPYFNKLEMEDQMILLHTSWAMIHIIDISFAVITGDIHTTVKISDGLEIPTGLVALMGESVRLSKWNDLVNNLILQGFNRYDFSAFRFLALFQEEGELRVRNQDLVSSTRQSLMEAWGEYRGVTNSVLLPQYEVFTQIKSLAHASQEFLFERSTVGEVGSSLLAEMLGSASLIPAYMR</sequence>
<comment type="subcellular location">
    <subcellularLocation>
        <location evidence="1">Nucleus</location>
    </subcellularLocation>
</comment>
<keyword evidence="5" id="KW-0805">Transcription regulation</keyword>
<proteinExistence type="predicted"/>
<dbReference type="GO" id="GO:0090575">
    <property type="term" value="C:RNA polymerase II transcription regulator complex"/>
    <property type="evidence" value="ECO:0007669"/>
    <property type="project" value="TreeGrafter"/>
</dbReference>
<dbReference type="PIRSF" id="PIRSF002530">
    <property type="entry name" value="Nuc_orph_FTZ-F1"/>
    <property type="match status" value="1"/>
</dbReference>
<evidence type="ECO:0000256" key="6">
    <source>
        <dbReference type="ARBA" id="ARBA00023125"/>
    </source>
</evidence>
<dbReference type="PANTHER" id="PTHR24086:SF15">
    <property type="entry name" value="NUCLEAR HORMONE RECEPTOR FTZ-F1"/>
    <property type="match status" value="1"/>
</dbReference>
<keyword evidence="6" id="KW-0238">DNA-binding</keyword>
<dbReference type="Pfam" id="PF00104">
    <property type="entry name" value="Hormone_recep"/>
    <property type="match status" value="1"/>
</dbReference>
<keyword evidence="7" id="KW-0804">Transcription</keyword>
<feature type="domain" description="Nuclear receptor" evidence="10">
    <location>
        <begin position="15"/>
        <end position="90"/>
    </location>
</feature>
<dbReference type="InterPro" id="IPR035500">
    <property type="entry name" value="NHR-like_dom_sf"/>
</dbReference>
<evidence type="ECO:0000256" key="7">
    <source>
        <dbReference type="ARBA" id="ARBA00023163"/>
    </source>
</evidence>